<organism evidence="1 2">
    <name type="scientific">Rhizobium lentis</name>
    <dbReference type="NCBI Taxonomy" id="1138194"/>
    <lineage>
        <taxon>Bacteria</taxon>
        <taxon>Pseudomonadati</taxon>
        <taxon>Pseudomonadota</taxon>
        <taxon>Alphaproteobacteria</taxon>
        <taxon>Hyphomicrobiales</taxon>
        <taxon>Rhizobiaceae</taxon>
        <taxon>Rhizobium/Agrobacterium group</taxon>
        <taxon>Rhizobium</taxon>
    </lineage>
</organism>
<dbReference type="AlphaFoldDB" id="A0A7W8UPE2"/>
<sequence length="61" mass="6539">MSRSHTLFPRGMALLAPSHALRFGPCCKPRRHEGAVKTCPHASAAAWARTCSSLGILNHAT</sequence>
<evidence type="ECO:0000313" key="1">
    <source>
        <dbReference type="EMBL" id="MBB5561745.1"/>
    </source>
</evidence>
<evidence type="ECO:0000313" key="2">
    <source>
        <dbReference type="Proteomes" id="UP000528824"/>
    </source>
</evidence>
<reference evidence="1 2" key="1">
    <citation type="submission" date="2020-08" db="EMBL/GenBank/DDBJ databases">
        <title>Genomic Encyclopedia of Type Strains, Phase IV (KMG-V): Genome sequencing to study the core and pangenomes of soil and plant-associated prokaryotes.</title>
        <authorList>
            <person name="Whitman W."/>
        </authorList>
    </citation>
    <scope>NUCLEOTIDE SEQUENCE [LARGE SCALE GENOMIC DNA]</scope>
    <source>
        <strain evidence="1 2">SEMIA 4034</strain>
    </source>
</reference>
<name>A0A7W8UPE2_9HYPH</name>
<comment type="caution">
    <text evidence="1">The sequence shown here is derived from an EMBL/GenBank/DDBJ whole genome shotgun (WGS) entry which is preliminary data.</text>
</comment>
<gene>
    <name evidence="1" type="ORF">GGI59_003421</name>
</gene>
<dbReference type="Proteomes" id="UP000528824">
    <property type="component" value="Unassembled WGS sequence"/>
</dbReference>
<keyword evidence="2" id="KW-1185">Reference proteome</keyword>
<protein>
    <submittedName>
        <fullName evidence="1">Uncharacterized protein</fullName>
    </submittedName>
</protein>
<accession>A0A7W8UPE2</accession>
<proteinExistence type="predicted"/>
<dbReference type="EMBL" id="JACHBC010000006">
    <property type="protein sequence ID" value="MBB5561745.1"/>
    <property type="molecule type" value="Genomic_DNA"/>
</dbReference>